<evidence type="ECO:0000313" key="3">
    <source>
        <dbReference type="EnsemblMetazoa" id="Aqu2.1.04706_001"/>
    </source>
</evidence>
<evidence type="ECO:0000256" key="2">
    <source>
        <dbReference type="ARBA" id="ARBA00022737"/>
    </source>
</evidence>
<evidence type="ECO:0000256" key="1">
    <source>
        <dbReference type="ARBA" id="ARBA00022441"/>
    </source>
</evidence>
<organism evidence="3">
    <name type="scientific">Amphimedon queenslandica</name>
    <name type="common">Sponge</name>
    <dbReference type="NCBI Taxonomy" id="400682"/>
    <lineage>
        <taxon>Eukaryota</taxon>
        <taxon>Metazoa</taxon>
        <taxon>Porifera</taxon>
        <taxon>Demospongiae</taxon>
        <taxon>Heteroscleromorpha</taxon>
        <taxon>Haplosclerida</taxon>
        <taxon>Niphatidae</taxon>
        <taxon>Amphimedon</taxon>
    </lineage>
</organism>
<reference evidence="3" key="1">
    <citation type="submission" date="2017-05" db="UniProtKB">
        <authorList>
            <consortium name="EnsemblMetazoa"/>
        </authorList>
    </citation>
    <scope>IDENTIFICATION</scope>
</reference>
<sequence length="258" mass="28909">MWLAIRPSTGLHRLAVAMASKNQLKERGAHCTVSVGDSLYVWAGDQAGLPGVHDSEEKRRFTSKIQHFTPSTGQWITRDTTGTPPLAPKQYCCTAINDQLYYFGGWCGHDKCFHNSITQLDTVSLQWRELEPTDATRRVMRRSAGGMISFEHDGVHHLLMIGGGGSKPAVQLPHYKYIERSNGNWRTNEHSMYNLSSRKWNNPSIIGQCIPPASRFITEKINNTRAVLFGGRETDDDAKTTLTNNIYILEISISTVVC</sequence>
<dbReference type="PANTHER" id="PTHR46228:SF2">
    <property type="entry name" value="KELCH REPEAT PROTEIN (AFU_ORTHOLOGUE AFUA_4G14350)"/>
    <property type="match status" value="1"/>
</dbReference>
<proteinExistence type="predicted"/>
<keyword evidence="2" id="KW-0677">Repeat</keyword>
<keyword evidence="1" id="KW-0880">Kelch repeat</keyword>
<dbReference type="Pfam" id="PF24681">
    <property type="entry name" value="Kelch_KLHDC2_KLHL20_DRC7"/>
    <property type="match status" value="1"/>
</dbReference>
<dbReference type="SUPFAM" id="SSF117281">
    <property type="entry name" value="Kelch motif"/>
    <property type="match status" value="1"/>
</dbReference>
<protein>
    <submittedName>
        <fullName evidence="3">Uncharacterized protein</fullName>
    </submittedName>
</protein>
<accession>A0A1X7SRK7</accession>
<name>A0A1X7SRK7_AMPQE</name>
<dbReference type="AlphaFoldDB" id="A0A1X7SRK7"/>
<dbReference type="Gene3D" id="2.120.10.80">
    <property type="entry name" value="Kelch-type beta propeller"/>
    <property type="match status" value="1"/>
</dbReference>
<dbReference type="OrthoDB" id="346907at2759"/>
<dbReference type="InterPro" id="IPR015915">
    <property type="entry name" value="Kelch-typ_b-propeller"/>
</dbReference>
<dbReference type="EnsemblMetazoa" id="Aqu2.1.04706_001">
    <property type="protein sequence ID" value="Aqu2.1.04706_001"/>
    <property type="gene ID" value="Aqu2.1.04706"/>
</dbReference>
<dbReference type="PANTHER" id="PTHR46228">
    <property type="entry name" value="KELCH DOMAIN-CONTAINING PROTEIN"/>
    <property type="match status" value="1"/>
</dbReference>
<dbReference type="InParanoid" id="A0A1X7SRK7"/>